<evidence type="ECO:0000313" key="4">
    <source>
        <dbReference type="Proteomes" id="UP000033977"/>
    </source>
</evidence>
<reference evidence="3 4" key="1">
    <citation type="journal article" date="2015" name="Nature">
        <title>rRNA introns, odd ribosomes, and small enigmatic genomes across a large radiation of phyla.</title>
        <authorList>
            <person name="Brown C.T."/>
            <person name="Hug L.A."/>
            <person name="Thomas B.C."/>
            <person name="Sharon I."/>
            <person name="Castelle C.J."/>
            <person name="Singh A."/>
            <person name="Wilkins M.J."/>
            <person name="Williams K.H."/>
            <person name="Banfield J.F."/>
        </authorList>
    </citation>
    <scope>NUCLEOTIDE SEQUENCE [LARGE SCALE GENOMIC DNA]</scope>
</reference>
<keyword evidence="3" id="KW-0808">Transferase</keyword>
<proteinExistence type="predicted"/>
<evidence type="ECO:0000259" key="2">
    <source>
        <dbReference type="Pfam" id="PF13439"/>
    </source>
</evidence>
<accession>A0A0G1ID13</accession>
<evidence type="ECO:0000259" key="1">
    <source>
        <dbReference type="Pfam" id="PF00534"/>
    </source>
</evidence>
<dbReference type="EMBL" id="LCIN01000006">
    <property type="protein sequence ID" value="KKT57281.1"/>
    <property type="molecule type" value="Genomic_DNA"/>
</dbReference>
<dbReference type="Pfam" id="PF00534">
    <property type="entry name" value="Glycos_transf_1"/>
    <property type="match status" value="1"/>
</dbReference>
<dbReference type="GO" id="GO:0016757">
    <property type="term" value="F:glycosyltransferase activity"/>
    <property type="evidence" value="ECO:0007669"/>
    <property type="project" value="InterPro"/>
</dbReference>
<sequence>MRIAFCTDIYLPQLSGVADSIQLLSSQLKKRGHAVRIYAPRIRNSLNEPDVFRLLSYSVPGSKDGLVLVLPVGALKDMKRFRPDIIHTHTFSTLGFLALYASWKLDVPLVGTDHTFPADYLHYIKLDYAFFRFIARRFATWYYNHCSYVTAPSRNMLDELKTYGLRTPIEVISNPIPLNIFRQLDNRAELKTKYNLHKKTILMFGRIAVEKNLDFALDIFAETLKKIDAELVIVGDGPYRSALEEKTRKMGLEKAVHFFGVLRGERLVEVINSADLYLITSTSDTQSMTTLQAMACGLPAVGAHAGGLPEYILENTTGFTVPPTDKRVFTEKVVELLKNAALAEKFGEAAMRSVFSFLPENIVKRFEKVYNEAVKRYAKS</sequence>
<feature type="domain" description="Glycosyltransferase subfamily 4-like N-terminal" evidence="2">
    <location>
        <begin position="15"/>
        <end position="178"/>
    </location>
</feature>
<dbReference type="Gene3D" id="3.40.50.2000">
    <property type="entry name" value="Glycogen Phosphorylase B"/>
    <property type="match status" value="2"/>
</dbReference>
<feature type="domain" description="Glycosyl transferase family 1" evidence="1">
    <location>
        <begin position="195"/>
        <end position="350"/>
    </location>
</feature>
<dbReference type="SUPFAM" id="SSF53756">
    <property type="entry name" value="UDP-Glycosyltransferase/glycogen phosphorylase"/>
    <property type="match status" value="1"/>
</dbReference>
<dbReference type="Pfam" id="PF13439">
    <property type="entry name" value="Glyco_transf_4"/>
    <property type="match status" value="1"/>
</dbReference>
<dbReference type="InterPro" id="IPR028098">
    <property type="entry name" value="Glyco_trans_4-like_N"/>
</dbReference>
<name>A0A0G1ID13_9BACT</name>
<dbReference type="InterPro" id="IPR001296">
    <property type="entry name" value="Glyco_trans_1"/>
</dbReference>
<dbReference type="Proteomes" id="UP000033977">
    <property type="component" value="Unassembled WGS sequence"/>
</dbReference>
<comment type="caution">
    <text evidence="3">The sequence shown here is derived from an EMBL/GenBank/DDBJ whole genome shotgun (WGS) entry which is preliminary data.</text>
</comment>
<protein>
    <submittedName>
        <fullName evidence="3">Glycosyl transferase group 1</fullName>
    </submittedName>
</protein>
<evidence type="ECO:0000313" key="3">
    <source>
        <dbReference type="EMBL" id="KKT57281.1"/>
    </source>
</evidence>
<dbReference type="AlphaFoldDB" id="A0A0G1ID13"/>
<dbReference type="PANTHER" id="PTHR45947">
    <property type="entry name" value="SULFOQUINOVOSYL TRANSFERASE SQD2"/>
    <property type="match status" value="1"/>
</dbReference>
<organism evidence="3 4">
    <name type="scientific">Candidatus Giovannonibacteria bacterium GW2011_GWB1_44_23</name>
    <dbReference type="NCBI Taxonomy" id="1618652"/>
    <lineage>
        <taxon>Bacteria</taxon>
        <taxon>Candidatus Giovannoniibacteriota</taxon>
    </lineage>
</organism>
<dbReference type="InterPro" id="IPR050194">
    <property type="entry name" value="Glycosyltransferase_grp1"/>
</dbReference>
<dbReference type="PANTHER" id="PTHR45947:SF3">
    <property type="entry name" value="SULFOQUINOVOSYL TRANSFERASE SQD2"/>
    <property type="match status" value="1"/>
</dbReference>
<gene>
    <name evidence="3" type="ORF">UW49_C0006G0034</name>
</gene>